<gene>
    <name evidence="1" type="ORF">ACFSKW_34785</name>
</gene>
<dbReference type="EMBL" id="JBHUFV010000051">
    <property type="protein sequence ID" value="MFD1936651.1"/>
    <property type="molecule type" value="Genomic_DNA"/>
</dbReference>
<protein>
    <submittedName>
        <fullName evidence="1">Uncharacterized protein</fullName>
    </submittedName>
</protein>
<proteinExistence type="predicted"/>
<name>A0ABW4T4P6_9ACTN</name>
<evidence type="ECO:0000313" key="1">
    <source>
        <dbReference type="EMBL" id="MFD1936651.1"/>
    </source>
</evidence>
<comment type="caution">
    <text evidence="1">The sequence shown here is derived from an EMBL/GenBank/DDBJ whole genome shotgun (WGS) entry which is preliminary data.</text>
</comment>
<dbReference type="Proteomes" id="UP001597368">
    <property type="component" value="Unassembled WGS sequence"/>
</dbReference>
<organism evidence="1 2">
    <name type="scientific">Nonomuraea mangrovi</name>
    <dbReference type="NCBI Taxonomy" id="2316207"/>
    <lineage>
        <taxon>Bacteria</taxon>
        <taxon>Bacillati</taxon>
        <taxon>Actinomycetota</taxon>
        <taxon>Actinomycetes</taxon>
        <taxon>Streptosporangiales</taxon>
        <taxon>Streptosporangiaceae</taxon>
        <taxon>Nonomuraea</taxon>
    </lineage>
</organism>
<dbReference type="RefSeq" id="WP_379577126.1">
    <property type="nucleotide sequence ID" value="NZ_JBHUFV010000051.1"/>
</dbReference>
<reference evidence="2" key="1">
    <citation type="journal article" date="2019" name="Int. J. Syst. Evol. Microbiol.">
        <title>The Global Catalogue of Microorganisms (GCM) 10K type strain sequencing project: providing services to taxonomists for standard genome sequencing and annotation.</title>
        <authorList>
            <consortium name="The Broad Institute Genomics Platform"/>
            <consortium name="The Broad Institute Genome Sequencing Center for Infectious Disease"/>
            <person name="Wu L."/>
            <person name="Ma J."/>
        </authorList>
    </citation>
    <scope>NUCLEOTIDE SEQUENCE [LARGE SCALE GENOMIC DNA]</scope>
    <source>
        <strain evidence="2">ICMP 6774ER</strain>
    </source>
</reference>
<keyword evidence="2" id="KW-1185">Reference proteome</keyword>
<evidence type="ECO:0000313" key="2">
    <source>
        <dbReference type="Proteomes" id="UP001597368"/>
    </source>
</evidence>
<accession>A0ABW4T4P6</accession>
<sequence length="95" mass="10341">MTQQYLAGELSLLLGRLQTATANDVSARAVGRLRHEAETQPIIALTLVARRALALTDTLCWESLARQDPAAFIRQAEISAALHELGVCAGWLEQD</sequence>